<dbReference type="InterPro" id="IPR050490">
    <property type="entry name" value="Bact_solute-bd_prot1"/>
</dbReference>
<reference evidence="2 3" key="1">
    <citation type="submission" date="2019-08" db="EMBL/GenBank/DDBJ databases">
        <title>In-depth cultivation of the pig gut microbiome towards novel bacterial diversity and tailored functional studies.</title>
        <authorList>
            <person name="Wylensek D."/>
            <person name="Hitch T.C.A."/>
            <person name="Clavel T."/>
        </authorList>
    </citation>
    <scope>NUCLEOTIDE SEQUENCE [LARGE SCALE GENOMIC DNA]</scope>
    <source>
        <strain evidence="2 3">WCA-693-APC-5D-A</strain>
    </source>
</reference>
<dbReference type="RefSeq" id="WP_154405465.1">
    <property type="nucleotide sequence ID" value="NZ_VUNR01000002.1"/>
</dbReference>
<dbReference type="SUPFAM" id="SSF53850">
    <property type="entry name" value="Periplasmic binding protein-like II"/>
    <property type="match status" value="1"/>
</dbReference>
<sequence length="459" mass="53139">MDIMAKHKKYTLMTVVLLLICACGFYVYKNFMPGRILNIYCWDNSFRELLAKHYPAYNPETEMIGNVKVRWVVVPYTNHVYQHTLDKALQMDNLNSNDNVDIFLTESDYIRKYAEAEDVSMALDKLGIEEKDLRDAFVYTRDLATDSNGRLRGVSWQAAPSVMIYRRDIAKRVLGSDEPAVVQKHVQTWEAFEKTAALMKQAGYHMLPGYMDTYRVYWAGVEKPWIAPEGYFVIDPHMEEWIRQTQRFEANGYNYPYGLWETNWNRQVRGDSFCYFGPAWLIKHALIPLSRDENLGGTDTYGKWGVCHGPEASFWGGTWIFAGSKTDNQELVADIMRTICLDKQVLTEMAKTDAEFVNDRQIMSRLAADKSYGMDFLAGQNPYGIMMDAAQSIHISQISSYDQGIHETFHNCFRIYFDGRLPREGAWQKFMANVWHIYPELQGAFFSYKTDGAEGEMDY</sequence>
<accession>A0A6I2UFY5</accession>
<dbReference type="InterPro" id="IPR006059">
    <property type="entry name" value="SBP"/>
</dbReference>
<dbReference type="Gene3D" id="3.40.190.10">
    <property type="entry name" value="Periplasmic binding protein-like II"/>
    <property type="match status" value="1"/>
</dbReference>
<dbReference type="GeneID" id="96777598"/>
<dbReference type="PANTHER" id="PTHR43649">
    <property type="entry name" value="ARABINOSE-BINDING PROTEIN-RELATED"/>
    <property type="match status" value="1"/>
</dbReference>
<evidence type="ECO:0000256" key="1">
    <source>
        <dbReference type="SAM" id="Phobius"/>
    </source>
</evidence>
<feature type="transmembrane region" description="Helical" evidence="1">
    <location>
        <begin position="12"/>
        <end position="28"/>
    </location>
</feature>
<keyword evidence="1" id="KW-0812">Transmembrane</keyword>
<proteinExistence type="predicted"/>
<dbReference type="EMBL" id="VUNR01000002">
    <property type="protein sequence ID" value="MSU07686.1"/>
    <property type="molecule type" value="Genomic_DNA"/>
</dbReference>
<protein>
    <submittedName>
        <fullName evidence="2">Carbohydrate ABC transporter substrate-binding protein</fullName>
    </submittedName>
</protein>
<keyword evidence="1" id="KW-0472">Membrane</keyword>
<organism evidence="2 3">
    <name type="scientific">Anaerovibrio slackiae</name>
    <dbReference type="NCBI Taxonomy" id="2652309"/>
    <lineage>
        <taxon>Bacteria</taxon>
        <taxon>Bacillati</taxon>
        <taxon>Bacillota</taxon>
        <taxon>Negativicutes</taxon>
        <taxon>Selenomonadales</taxon>
        <taxon>Selenomonadaceae</taxon>
        <taxon>Anaerovibrio</taxon>
    </lineage>
</organism>
<comment type="caution">
    <text evidence="2">The sequence shown here is derived from an EMBL/GenBank/DDBJ whole genome shotgun (WGS) entry which is preliminary data.</text>
</comment>
<dbReference type="Proteomes" id="UP000433181">
    <property type="component" value="Unassembled WGS sequence"/>
</dbReference>
<gene>
    <name evidence="2" type="ORF">FYJ84_01570</name>
</gene>
<dbReference type="PANTHER" id="PTHR43649:SF12">
    <property type="entry name" value="DIACETYLCHITOBIOSE BINDING PROTEIN DASA"/>
    <property type="match status" value="1"/>
</dbReference>
<name>A0A6I2UFY5_9FIRM</name>
<evidence type="ECO:0000313" key="2">
    <source>
        <dbReference type="EMBL" id="MSU07686.1"/>
    </source>
</evidence>
<keyword evidence="3" id="KW-1185">Reference proteome</keyword>
<dbReference type="PROSITE" id="PS51257">
    <property type="entry name" value="PROKAR_LIPOPROTEIN"/>
    <property type="match status" value="1"/>
</dbReference>
<keyword evidence="1" id="KW-1133">Transmembrane helix</keyword>
<evidence type="ECO:0000313" key="3">
    <source>
        <dbReference type="Proteomes" id="UP000433181"/>
    </source>
</evidence>
<dbReference type="AlphaFoldDB" id="A0A6I2UFY5"/>
<dbReference type="Pfam" id="PF13416">
    <property type="entry name" value="SBP_bac_8"/>
    <property type="match status" value="1"/>
</dbReference>